<comment type="similarity">
    <text evidence="2 7">Belongs to the bacterial solute-binding protein 3 family.</text>
</comment>
<dbReference type="Proteomes" id="UP000071641">
    <property type="component" value="Unassembled WGS sequence"/>
</dbReference>
<evidence type="ECO:0000256" key="1">
    <source>
        <dbReference type="ARBA" id="ARBA00004196"/>
    </source>
</evidence>
<dbReference type="SMART" id="SM00062">
    <property type="entry name" value="PBPb"/>
    <property type="match status" value="1"/>
</dbReference>
<dbReference type="Pfam" id="PF00542">
    <property type="entry name" value="Ribosomal_L12"/>
    <property type="match status" value="1"/>
</dbReference>
<proteinExistence type="inferred from homology"/>
<evidence type="ECO:0000256" key="6">
    <source>
        <dbReference type="ARBA" id="ARBA00035412"/>
    </source>
</evidence>
<keyword evidence="3 8" id="KW-0732">Signal</keyword>
<feature type="chain" id="PRO_5007281700" description="50S ribosomal protein L7/L12" evidence="8">
    <location>
        <begin position="21"/>
        <end position="327"/>
    </location>
</feature>
<evidence type="ECO:0000256" key="2">
    <source>
        <dbReference type="ARBA" id="ARBA00010333"/>
    </source>
</evidence>
<gene>
    <name evidence="10" type="primary">pheC</name>
    <name evidence="10" type="ORF">GCE9029_00613</name>
</gene>
<dbReference type="InterPro" id="IPR001638">
    <property type="entry name" value="Solute-binding_3/MltF_N"/>
</dbReference>
<dbReference type="AlphaFoldDB" id="A0A128EVR8"/>
<evidence type="ECO:0000256" key="7">
    <source>
        <dbReference type="RuleBase" id="RU003744"/>
    </source>
</evidence>
<protein>
    <recommendedName>
        <fullName evidence="6">50S ribosomal protein L7/L12</fullName>
    </recommendedName>
</protein>
<dbReference type="InterPro" id="IPR014719">
    <property type="entry name" value="Ribosomal_bL12_C/ClpS-like"/>
</dbReference>
<evidence type="ECO:0000259" key="9">
    <source>
        <dbReference type="SMART" id="SM00062"/>
    </source>
</evidence>
<dbReference type="Gene3D" id="3.40.190.10">
    <property type="entry name" value="Periplasmic binding protein-like II"/>
    <property type="match status" value="2"/>
</dbReference>
<dbReference type="EMBL" id="FIZX01000001">
    <property type="protein sequence ID" value="CZF78091.1"/>
    <property type="molecule type" value="Genomic_DNA"/>
</dbReference>
<organism evidence="10 11">
    <name type="scientific">Grimontia celer</name>
    <dbReference type="NCBI Taxonomy" id="1796497"/>
    <lineage>
        <taxon>Bacteria</taxon>
        <taxon>Pseudomonadati</taxon>
        <taxon>Pseudomonadota</taxon>
        <taxon>Gammaproteobacteria</taxon>
        <taxon>Vibrionales</taxon>
        <taxon>Vibrionaceae</taxon>
        <taxon>Grimontia</taxon>
    </lineage>
</organism>
<keyword evidence="4" id="KW-0689">Ribosomal protein</keyword>
<dbReference type="GO" id="GO:0006412">
    <property type="term" value="P:translation"/>
    <property type="evidence" value="ECO:0007669"/>
    <property type="project" value="InterPro"/>
</dbReference>
<dbReference type="SUPFAM" id="SSF53850">
    <property type="entry name" value="Periplasmic binding protein-like II"/>
    <property type="match status" value="1"/>
</dbReference>
<dbReference type="FunFam" id="3.30.1390.10:FF:000001">
    <property type="entry name" value="50S ribosomal protein L7/L12"/>
    <property type="match status" value="1"/>
</dbReference>
<dbReference type="GO" id="GO:0003735">
    <property type="term" value="F:structural constituent of ribosome"/>
    <property type="evidence" value="ECO:0007669"/>
    <property type="project" value="InterPro"/>
</dbReference>
<evidence type="ECO:0000313" key="11">
    <source>
        <dbReference type="Proteomes" id="UP000071641"/>
    </source>
</evidence>
<evidence type="ECO:0000256" key="8">
    <source>
        <dbReference type="SAM" id="SignalP"/>
    </source>
</evidence>
<keyword evidence="11" id="KW-1185">Reference proteome</keyword>
<dbReference type="PANTHER" id="PTHR35936:SF19">
    <property type="entry name" value="AMINO-ACID-BINDING PROTEIN YXEM-RELATED"/>
    <property type="match status" value="1"/>
</dbReference>
<feature type="domain" description="Solute-binding protein family 3/N-terminal" evidence="9">
    <location>
        <begin position="31"/>
        <end position="254"/>
    </location>
</feature>
<dbReference type="PROSITE" id="PS01039">
    <property type="entry name" value="SBP_BACTERIAL_3"/>
    <property type="match status" value="1"/>
</dbReference>
<dbReference type="PANTHER" id="PTHR35936">
    <property type="entry name" value="MEMBRANE-BOUND LYTIC MUREIN TRANSGLYCOSYLASE F"/>
    <property type="match status" value="1"/>
</dbReference>
<sequence>MKASHIIASVALTLSSFAVADQLDDILEAGVIRVGTTGDYKPFSFHDGQNYSGYDIDVAQYLGDQLGVKVEFVSTTWKGLLDGLKEDKYDIAMGGITRRMQRQLNAEQTQGYMVFGKCFLVAKGNAGKYDSLEKVNLSSVRVGVNIGGTNEKFADKNLPNASFTKFENNLDVPKAVVAGDVDVMVTETPEGLFYEVTNDKLEAARCEEPFTRSQFGYLIPKREQGLLNAVNFAIDEMKLKGIDKQLMQKNQLIAEQKFNVVLTAADGKKVDIIQAVKDATGLSLIESKSVVENLPAVLREKLPKAEAEALEKALEAAGATIEVKPVQ</sequence>
<dbReference type="Pfam" id="PF00497">
    <property type="entry name" value="SBP_bac_3"/>
    <property type="match status" value="1"/>
</dbReference>
<dbReference type="Gene3D" id="3.30.1390.10">
    <property type="match status" value="1"/>
</dbReference>
<evidence type="ECO:0000313" key="10">
    <source>
        <dbReference type="EMBL" id="CZF78091.1"/>
    </source>
</evidence>
<dbReference type="GO" id="GO:1990904">
    <property type="term" value="C:ribonucleoprotein complex"/>
    <property type="evidence" value="ECO:0007669"/>
    <property type="project" value="UniProtKB-KW"/>
</dbReference>
<dbReference type="STRING" id="1796497.GCE9029_00613"/>
<comment type="subcellular location">
    <subcellularLocation>
        <location evidence="1">Cell envelope</location>
    </subcellularLocation>
</comment>
<feature type="signal peptide" evidence="8">
    <location>
        <begin position="1"/>
        <end position="20"/>
    </location>
</feature>
<dbReference type="GO" id="GO:0030313">
    <property type="term" value="C:cell envelope"/>
    <property type="evidence" value="ECO:0007669"/>
    <property type="project" value="UniProtKB-SubCell"/>
</dbReference>
<evidence type="ECO:0000256" key="4">
    <source>
        <dbReference type="ARBA" id="ARBA00022980"/>
    </source>
</evidence>
<dbReference type="GO" id="GO:0005840">
    <property type="term" value="C:ribosome"/>
    <property type="evidence" value="ECO:0007669"/>
    <property type="project" value="UniProtKB-KW"/>
</dbReference>
<evidence type="ECO:0000256" key="5">
    <source>
        <dbReference type="ARBA" id="ARBA00023274"/>
    </source>
</evidence>
<dbReference type="InterPro" id="IPR013823">
    <property type="entry name" value="Ribosomal_bL12_C"/>
</dbReference>
<dbReference type="OrthoDB" id="7708309at2"/>
<evidence type="ECO:0000256" key="3">
    <source>
        <dbReference type="ARBA" id="ARBA00022729"/>
    </source>
</evidence>
<dbReference type="SUPFAM" id="SSF54736">
    <property type="entry name" value="ClpS-like"/>
    <property type="match status" value="1"/>
</dbReference>
<name>A0A128EVR8_9GAMM</name>
<keyword evidence="5" id="KW-0687">Ribonucleoprotein</keyword>
<reference evidence="11" key="1">
    <citation type="submission" date="2016-02" db="EMBL/GenBank/DDBJ databases">
        <authorList>
            <person name="Rodrigo-Torres Lidia"/>
            <person name="Arahal R.David."/>
        </authorList>
    </citation>
    <scope>NUCLEOTIDE SEQUENCE [LARGE SCALE GENOMIC DNA]</scope>
    <source>
        <strain evidence="11">CECT 9029</strain>
    </source>
</reference>
<dbReference type="InterPro" id="IPR018313">
    <property type="entry name" value="SBP_3_CS"/>
</dbReference>
<accession>A0A128EVR8</accession>